<comment type="similarity">
    <text evidence="2">Belongs to the CD164 family.</text>
</comment>
<keyword evidence="4 10" id="KW-0732">Signal</keyword>
<dbReference type="EMBL" id="JAZGQO010000014">
    <property type="protein sequence ID" value="KAK6171493.1"/>
    <property type="molecule type" value="Genomic_DNA"/>
</dbReference>
<comment type="subcellular location">
    <subcellularLocation>
        <location evidence="1">Membrane</location>
        <topology evidence="1">Single-pass type I membrane protein</topology>
    </subcellularLocation>
</comment>
<evidence type="ECO:0000256" key="6">
    <source>
        <dbReference type="ARBA" id="ARBA00023136"/>
    </source>
</evidence>
<keyword evidence="3 9" id="KW-0812">Transmembrane</keyword>
<evidence type="ECO:0000256" key="9">
    <source>
        <dbReference type="SAM" id="Phobius"/>
    </source>
</evidence>
<evidence type="ECO:0000256" key="2">
    <source>
        <dbReference type="ARBA" id="ARBA00005341"/>
    </source>
</evidence>
<evidence type="ECO:0000256" key="4">
    <source>
        <dbReference type="ARBA" id="ARBA00022729"/>
    </source>
</evidence>
<dbReference type="PANTHER" id="PTHR11337:SF8">
    <property type="entry name" value="VISGUN, ISOFORM E"/>
    <property type="match status" value="1"/>
</dbReference>
<dbReference type="InterPro" id="IPR007947">
    <property type="entry name" value="CD164_MGC24"/>
</dbReference>
<feature type="transmembrane region" description="Helical" evidence="9">
    <location>
        <begin position="238"/>
        <end position="259"/>
    </location>
</feature>
<evidence type="ECO:0000256" key="7">
    <source>
        <dbReference type="ARBA" id="ARBA00023180"/>
    </source>
</evidence>
<sequence length="273" mass="28932">MITNLLTSVFVAYAVYLITFTDVSNGTESGDLCSNLNDTTCCTSNLECMRTNCTTSEGNISVCVNSTTKETTCNVTGTLDTDNPFCKGSVDPCSVNSSDSNACCGNTNCSFYNCTAIPETVCQLNSTTKPTLCNETEMSQCVSGSTTPSVITESTTASQTTATPTPATSSSAPESKCKGAQDQEACCKLSPECMFVSCKGEEHRGCHDKENVTSVCPDGYDPLCENSGMKPLGQHFDAASFIGGIVLCAGLVAITFFGCKFYKARTERNYHTL</sequence>
<feature type="signal peptide" evidence="10">
    <location>
        <begin position="1"/>
        <end position="26"/>
    </location>
</feature>
<keyword evidence="7" id="KW-0325">Glycoprotein</keyword>
<evidence type="ECO:0000256" key="5">
    <source>
        <dbReference type="ARBA" id="ARBA00022989"/>
    </source>
</evidence>
<evidence type="ECO:0000256" key="10">
    <source>
        <dbReference type="SAM" id="SignalP"/>
    </source>
</evidence>
<dbReference type="Pfam" id="PF05283">
    <property type="entry name" value="MGC-24"/>
    <property type="match status" value="1"/>
</dbReference>
<keyword evidence="6 9" id="KW-0472">Membrane</keyword>
<gene>
    <name evidence="11" type="ORF">SNE40_019670</name>
</gene>
<dbReference type="GO" id="GO:0031410">
    <property type="term" value="C:cytoplasmic vesicle"/>
    <property type="evidence" value="ECO:0007669"/>
    <property type="project" value="TreeGrafter"/>
</dbReference>
<evidence type="ECO:0000256" key="8">
    <source>
        <dbReference type="SAM" id="MobiDB-lite"/>
    </source>
</evidence>
<reference evidence="11 12" key="1">
    <citation type="submission" date="2024-01" db="EMBL/GenBank/DDBJ databases">
        <title>The genome of the rayed Mediterranean limpet Patella caerulea (Linnaeus, 1758).</title>
        <authorList>
            <person name="Anh-Thu Weber A."/>
            <person name="Halstead-Nussloch G."/>
        </authorList>
    </citation>
    <scope>NUCLEOTIDE SEQUENCE [LARGE SCALE GENOMIC DNA]</scope>
    <source>
        <strain evidence="11">AATW-2023a</strain>
        <tissue evidence="11">Whole specimen</tissue>
    </source>
</reference>
<feature type="chain" id="PRO_5043025657" evidence="10">
    <location>
        <begin position="27"/>
        <end position="273"/>
    </location>
</feature>
<feature type="compositionally biased region" description="Low complexity" evidence="8">
    <location>
        <begin position="152"/>
        <end position="174"/>
    </location>
</feature>
<dbReference type="PANTHER" id="PTHR11337">
    <property type="entry name" value="MUCIN/PORIMIN"/>
    <property type="match status" value="1"/>
</dbReference>
<evidence type="ECO:0000313" key="11">
    <source>
        <dbReference type="EMBL" id="KAK6171493.1"/>
    </source>
</evidence>
<dbReference type="AlphaFoldDB" id="A0AAN8PAR1"/>
<evidence type="ECO:0000256" key="1">
    <source>
        <dbReference type="ARBA" id="ARBA00004479"/>
    </source>
</evidence>
<evidence type="ECO:0000256" key="3">
    <source>
        <dbReference type="ARBA" id="ARBA00022692"/>
    </source>
</evidence>
<feature type="region of interest" description="Disordered" evidence="8">
    <location>
        <begin position="152"/>
        <end position="176"/>
    </location>
</feature>
<accession>A0AAN8PAR1</accession>
<organism evidence="11 12">
    <name type="scientific">Patella caerulea</name>
    <name type="common">Rayed Mediterranean limpet</name>
    <dbReference type="NCBI Taxonomy" id="87958"/>
    <lineage>
        <taxon>Eukaryota</taxon>
        <taxon>Metazoa</taxon>
        <taxon>Spiralia</taxon>
        <taxon>Lophotrochozoa</taxon>
        <taxon>Mollusca</taxon>
        <taxon>Gastropoda</taxon>
        <taxon>Patellogastropoda</taxon>
        <taxon>Patelloidea</taxon>
        <taxon>Patellidae</taxon>
        <taxon>Patella</taxon>
    </lineage>
</organism>
<protein>
    <submittedName>
        <fullName evidence="11">Uncharacterized protein</fullName>
    </submittedName>
</protein>
<dbReference type="GO" id="GO:0016020">
    <property type="term" value="C:membrane"/>
    <property type="evidence" value="ECO:0007669"/>
    <property type="project" value="UniProtKB-SubCell"/>
</dbReference>
<comment type="caution">
    <text evidence="11">The sequence shown here is derived from an EMBL/GenBank/DDBJ whole genome shotgun (WGS) entry which is preliminary data.</text>
</comment>
<keyword evidence="12" id="KW-1185">Reference proteome</keyword>
<keyword evidence="5 9" id="KW-1133">Transmembrane helix</keyword>
<dbReference type="Proteomes" id="UP001347796">
    <property type="component" value="Unassembled WGS sequence"/>
</dbReference>
<evidence type="ECO:0000313" key="12">
    <source>
        <dbReference type="Proteomes" id="UP001347796"/>
    </source>
</evidence>
<name>A0AAN8PAR1_PATCE</name>
<proteinExistence type="inferred from homology"/>